<gene>
    <name evidence="1" type="ORF">RADP37_05413</name>
</gene>
<proteinExistence type="predicted"/>
<reference evidence="1" key="1">
    <citation type="submission" date="2017-12" db="EMBL/GenBank/DDBJ databases">
        <authorList>
            <person name="Martens C."/>
            <person name="Dahlstrom E."/>
            <person name="Barbian K."/>
            <person name="Sykora L."/>
            <person name="Ricklefs S."/>
            <person name="Bruno D."/>
            <person name="Anzick I."/>
            <person name="Myles I."/>
            <person name="Datta S.K."/>
        </authorList>
    </citation>
    <scope>NUCLEOTIDE SEQUENCE</scope>
    <source>
        <strain evidence="1">AD2</strain>
        <plasmid evidence="1">p3-AD2</plasmid>
    </source>
</reference>
<geneLocation type="plasmid" evidence="1">
    <name>p3-AD2</name>
</geneLocation>
<dbReference type="GO" id="GO:0003677">
    <property type="term" value="F:DNA binding"/>
    <property type="evidence" value="ECO:0007669"/>
    <property type="project" value="InterPro"/>
</dbReference>
<dbReference type="RefSeq" id="WP_314216550.1">
    <property type="nucleotide sequence ID" value="NZ_CP025184.1"/>
</dbReference>
<name>A0A4Y1MQR1_9PROT</name>
<keyword evidence="1" id="KW-0614">Plasmid</keyword>
<dbReference type="InterPro" id="IPR003477">
    <property type="entry name" value="PemK-like"/>
</dbReference>
<dbReference type="Pfam" id="PF02452">
    <property type="entry name" value="PemK_toxin"/>
    <property type="match status" value="1"/>
</dbReference>
<organism evidence="1">
    <name type="scientific">Roseomonas mucosa</name>
    <dbReference type="NCBI Taxonomy" id="207340"/>
    <lineage>
        <taxon>Bacteria</taxon>
        <taxon>Pseudomonadati</taxon>
        <taxon>Pseudomonadota</taxon>
        <taxon>Alphaproteobacteria</taxon>
        <taxon>Acetobacterales</taxon>
        <taxon>Roseomonadaceae</taxon>
        <taxon>Roseomonas</taxon>
    </lineage>
</organism>
<accession>A0A4Y1MQR1</accession>
<dbReference type="AlphaFoldDB" id="A0A4Y1MQR1"/>
<dbReference type="EMBL" id="CP025184">
    <property type="protein sequence ID" value="AWV19983.1"/>
    <property type="molecule type" value="Genomic_DNA"/>
</dbReference>
<protein>
    <recommendedName>
        <fullName evidence="2">Growth inhibitor PemK</fullName>
    </recommendedName>
</protein>
<evidence type="ECO:0000313" key="1">
    <source>
        <dbReference type="EMBL" id="AWV19983.1"/>
    </source>
</evidence>
<sequence>MSLPVPKPGLVICYAYLWAEQHQAGQEEGTKDRPCAIIAARQVIEGREVVTVVPITHTAPADPLSAVALPAALKAHLGLDDQPSWVVASETNDFFWPGPDLRPVSRNRPDTYAYGMLPPRFFAHLRDLILQAHRRRKLTRVERTE</sequence>
<evidence type="ECO:0008006" key="2">
    <source>
        <dbReference type="Google" id="ProtNLM"/>
    </source>
</evidence>